<reference evidence="1" key="2">
    <citation type="submission" date="2022-06" db="UniProtKB">
        <authorList>
            <consortium name="EnsemblMetazoa"/>
        </authorList>
    </citation>
    <scope>IDENTIFICATION</scope>
    <source>
        <strain evidence="1">PS312</strain>
    </source>
</reference>
<protein>
    <submittedName>
        <fullName evidence="1">Uncharacterized protein</fullName>
    </submittedName>
</protein>
<sequence length="347" mass="38472">FQSNSIMSDAVFATSDALHRISLGNDNRMEMNTFHTGTKTWRKCRWGRIIESDPSISEESLSLPGTSHLPEAVVQQLVMLRRSTALEKAFPLSDSLLIARSPDNLLIVHNDKVRRVRRDATAPRVDFAFNLSNGSIIYGGVNMAKHACLQVQMASSIEELERQVSSLEGGIPLFRRYPSSSSDEGPFDYSKALFSLQDNRLTIVVPKMNKQGKSCLSILTYDISSGSIYESTQLLSSPLPFSFWSSRRFMANDQIVALIHHKLITVHIKTGIINSRDVDSSVTSFTISPSGQLFLISSSDVYSSSYLTAPLLSSLARDTVLNRLQYSFRSSIPLGTSDPMIVHTVLS</sequence>
<proteinExistence type="predicted"/>
<evidence type="ECO:0000313" key="2">
    <source>
        <dbReference type="Proteomes" id="UP000005239"/>
    </source>
</evidence>
<name>A0A2A6CR75_PRIPA</name>
<evidence type="ECO:0000313" key="1">
    <source>
        <dbReference type="EnsemblMetazoa" id="PPA37816.1"/>
    </source>
</evidence>
<accession>A0A8R1YTQ7</accession>
<dbReference type="Proteomes" id="UP000005239">
    <property type="component" value="Unassembled WGS sequence"/>
</dbReference>
<organism evidence="1 2">
    <name type="scientific">Pristionchus pacificus</name>
    <name type="common">Parasitic nematode worm</name>
    <dbReference type="NCBI Taxonomy" id="54126"/>
    <lineage>
        <taxon>Eukaryota</taxon>
        <taxon>Metazoa</taxon>
        <taxon>Ecdysozoa</taxon>
        <taxon>Nematoda</taxon>
        <taxon>Chromadorea</taxon>
        <taxon>Rhabditida</taxon>
        <taxon>Rhabditina</taxon>
        <taxon>Diplogasteromorpha</taxon>
        <taxon>Diplogasteroidea</taxon>
        <taxon>Neodiplogasteridae</taxon>
        <taxon>Pristionchus</taxon>
    </lineage>
</organism>
<keyword evidence="2" id="KW-1185">Reference proteome</keyword>
<gene>
    <name evidence="1" type="primary">WBGene00276185</name>
</gene>
<dbReference type="AlphaFoldDB" id="A0A2A6CR75"/>
<reference evidence="2" key="1">
    <citation type="journal article" date="2008" name="Nat. Genet.">
        <title>The Pristionchus pacificus genome provides a unique perspective on nematode lifestyle and parasitism.</title>
        <authorList>
            <person name="Dieterich C."/>
            <person name="Clifton S.W."/>
            <person name="Schuster L.N."/>
            <person name="Chinwalla A."/>
            <person name="Delehaunty K."/>
            <person name="Dinkelacker I."/>
            <person name="Fulton L."/>
            <person name="Fulton R."/>
            <person name="Godfrey J."/>
            <person name="Minx P."/>
            <person name="Mitreva M."/>
            <person name="Roeseler W."/>
            <person name="Tian H."/>
            <person name="Witte H."/>
            <person name="Yang S.P."/>
            <person name="Wilson R.K."/>
            <person name="Sommer R.J."/>
        </authorList>
    </citation>
    <scope>NUCLEOTIDE SEQUENCE [LARGE SCALE GENOMIC DNA]</scope>
    <source>
        <strain evidence="2">PS312</strain>
    </source>
</reference>
<dbReference type="EnsemblMetazoa" id="PPA37816.1">
    <property type="protein sequence ID" value="PPA37816.1"/>
    <property type="gene ID" value="WBGene00276185"/>
</dbReference>
<accession>A0A2A6CR75</accession>